<keyword evidence="1" id="KW-0812">Transmembrane</keyword>
<organism evidence="2 3">
    <name type="scientific">Symbiodinium microadriaticum</name>
    <name type="common">Dinoflagellate</name>
    <name type="synonym">Zooxanthella microadriatica</name>
    <dbReference type="NCBI Taxonomy" id="2951"/>
    <lineage>
        <taxon>Eukaryota</taxon>
        <taxon>Sar</taxon>
        <taxon>Alveolata</taxon>
        <taxon>Dinophyceae</taxon>
        <taxon>Suessiales</taxon>
        <taxon>Symbiodiniaceae</taxon>
        <taxon>Symbiodinium</taxon>
    </lineage>
</organism>
<protein>
    <submittedName>
        <fullName evidence="2">Uncharacterized protein</fullName>
    </submittedName>
</protein>
<keyword evidence="1" id="KW-1133">Transmembrane helix</keyword>
<evidence type="ECO:0000313" key="2">
    <source>
        <dbReference type="EMBL" id="OLP86796.1"/>
    </source>
</evidence>
<feature type="transmembrane region" description="Helical" evidence="1">
    <location>
        <begin position="6"/>
        <end position="34"/>
    </location>
</feature>
<accession>A0A1Q9CV44</accession>
<reference evidence="2 3" key="1">
    <citation type="submission" date="2016-02" db="EMBL/GenBank/DDBJ databases">
        <title>Genome analysis of coral dinoflagellate symbionts highlights evolutionary adaptations to a symbiotic lifestyle.</title>
        <authorList>
            <person name="Aranda M."/>
            <person name="Li Y."/>
            <person name="Liew Y.J."/>
            <person name="Baumgarten S."/>
            <person name="Simakov O."/>
            <person name="Wilson M."/>
            <person name="Piel J."/>
            <person name="Ashoor H."/>
            <person name="Bougouffa S."/>
            <person name="Bajic V.B."/>
            <person name="Ryu T."/>
            <person name="Ravasi T."/>
            <person name="Bayer T."/>
            <person name="Micklem G."/>
            <person name="Kim H."/>
            <person name="Bhak J."/>
            <person name="Lajeunesse T.C."/>
            <person name="Voolstra C.R."/>
        </authorList>
    </citation>
    <scope>NUCLEOTIDE SEQUENCE [LARGE SCALE GENOMIC DNA]</scope>
    <source>
        <strain evidence="2 3">CCMP2467</strain>
    </source>
</reference>
<sequence length="110" mass="12097">MDGVSIMTLFVLAVVLFALVVVWVVLLLVVAAAVSGGGGGRSSDVEDAADDDEHVVQDFLHPPTRVMTFLDGRDMECATYLCARALTGNSWHKMCPEEIRLAKRWYHMMA</sequence>
<comment type="caution">
    <text evidence="2">The sequence shown here is derived from an EMBL/GenBank/DDBJ whole genome shotgun (WGS) entry which is preliminary data.</text>
</comment>
<name>A0A1Q9CV44_SYMMI</name>
<dbReference type="AlphaFoldDB" id="A0A1Q9CV44"/>
<gene>
    <name evidence="2" type="ORF">AK812_SmicGene32067</name>
</gene>
<proteinExistence type="predicted"/>
<keyword evidence="1" id="KW-0472">Membrane</keyword>
<evidence type="ECO:0000256" key="1">
    <source>
        <dbReference type="SAM" id="Phobius"/>
    </source>
</evidence>
<keyword evidence="3" id="KW-1185">Reference proteome</keyword>
<dbReference type="Proteomes" id="UP000186817">
    <property type="component" value="Unassembled WGS sequence"/>
</dbReference>
<dbReference type="EMBL" id="LSRX01000899">
    <property type="protein sequence ID" value="OLP86796.1"/>
    <property type="molecule type" value="Genomic_DNA"/>
</dbReference>
<evidence type="ECO:0000313" key="3">
    <source>
        <dbReference type="Proteomes" id="UP000186817"/>
    </source>
</evidence>